<evidence type="ECO:0000313" key="2">
    <source>
        <dbReference type="Proteomes" id="UP000027170"/>
    </source>
</evidence>
<reference evidence="1 2" key="1">
    <citation type="submission" date="2014-03" db="EMBL/GenBank/DDBJ databases">
        <title>The genomes of two eusocial bee gut symbionts.</title>
        <authorList>
            <person name="Kwong W.K."/>
            <person name="Engel P."/>
            <person name="Koch H."/>
            <person name="Moran N.A."/>
        </authorList>
    </citation>
    <scope>NUCLEOTIDE SEQUENCE [LARGE SCALE GENOMIC DNA]</scope>
    <source>
        <strain evidence="2">wkB29</strain>
    </source>
</reference>
<sequence length="47" mass="5327">MIPNTLFTRPNPLAKIHALSVPDKISYLTSINPAAIRYQSKQHTHLE</sequence>
<comment type="caution">
    <text evidence="1">The sequence shown here is derived from an EMBL/GenBank/DDBJ whole genome shotgun (WGS) entry which is preliminary data.</text>
</comment>
<gene>
    <name evidence="1" type="ORF">SALWKB29_0113</name>
</gene>
<dbReference type="AlphaFoldDB" id="A0A836MRZ9"/>
<dbReference type="EMBL" id="JFZV01000001">
    <property type="protein sequence ID" value="KDN15694.1"/>
    <property type="molecule type" value="Genomic_DNA"/>
</dbReference>
<organism evidence="1 2">
    <name type="scientific">Snodgrassella communis</name>
    <dbReference type="NCBI Taxonomy" id="2946699"/>
    <lineage>
        <taxon>Bacteria</taxon>
        <taxon>Pseudomonadati</taxon>
        <taxon>Pseudomonadota</taxon>
        <taxon>Betaproteobacteria</taxon>
        <taxon>Neisseriales</taxon>
        <taxon>Neisseriaceae</taxon>
        <taxon>Snodgrassella</taxon>
    </lineage>
</organism>
<proteinExistence type="predicted"/>
<evidence type="ECO:0000313" key="1">
    <source>
        <dbReference type="EMBL" id="KDN15694.1"/>
    </source>
</evidence>
<dbReference type="Proteomes" id="UP000027170">
    <property type="component" value="Unassembled WGS sequence"/>
</dbReference>
<name>A0A836MRZ9_9NEIS</name>
<keyword evidence="2" id="KW-1185">Reference proteome</keyword>
<protein>
    <submittedName>
        <fullName evidence="1">Uncharacterized protein</fullName>
    </submittedName>
</protein>
<accession>A0A836MRZ9</accession>